<reference evidence="2 3" key="1">
    <citation type="submission" date="2013-01" db="EMBL/GenBank/DDBJ databases">
        <authorList>
            <person name="Bench S."/>
        </authorList>
    </citation>
    <scope>NUCLEOTIDE SEQUENCE [LARGE SCALE GENOMIC DNA]</scope>
    <source>
        <strain evidence="2 3">WH 0401</strain>
    </source>
</reference>
<dbReference type="PROSITE" id="PS50005">
    <property type="entry name" value="TPR"/>
    <property type="match status" value="1"/>
</dbReference>
<sequence>MNLHNINNVKRNYQKTTFPQKLINLLKGKPEGEQVINKSAATLEEPESLIIAQSQAFLNAGNDLLQEKKFDKAITCYQEAIIINPEYAEAYYFLGMALAGQKH</sequence>
<evidence type="ECO:0000313" key="3">
    <source>
        <dbReference type="Proteomes" id="UP000018198"/>
    </source>
</evidence>
<accession>T2J5W2</accession>
<organism evidence="2 3">
    <name type="scientific">Crocosphaera watsonii WH 0401</name>
    <dbReference type="NCBI Taxonomy" id="555881"/>
    <lineage>
        <taxon>Bacteria</taxon>
        <taxon>Bacillati</taxon>
        <taxon>Cyanobacteriota</taxon>
        <taxon>Cyanophyceae</taxon>
        <taxon>Oscillatoriophycideae</taxon>
        <taxon>Chroococcales</taxon>
        <taxon>Aphanothecaceae</taxon>
        <taxon>Crocosphaera</taxon>
    </lineage>
</organism>
<dbReference type="EMBL" id="CAQM01000141">
    <property type="protein sequence ID" value="CCQ60394.1"/>
    <property type="molecule type" value="Genomic_DNA"/>
</dbReference>
<dbReference type="InterPro" id="IPR019734">
    <property type="entry name" value="TPR_rpt"/>
</dbReference>
<keyword evidence="1" id="KW-0802">TPR repeat</keyword>
<dbReference type="RefSeq" id="WP_021834744.1">
    <property type="nucleotide sequence ID" value="NZ_CAQM01000141.1"/>
</dbReference>
<dbReference type="Pfam" id="PF13414">
    <property type="entry name" value="TPR_11"/>
    <property type="match status" value="1"/>
</dbReference>
<dbReference type="Gene3D" id="1.25.40.10">
    <property type="entry name" value="Tetratricopeptide repeat domain"/>
    <property type="match status" value="1"/>
</dbReference>
<comment type="caution">
    <text evidence="2">The sequence shown here is derived from an EMBL/GenBank/DDBJ whole genome shotgun (WGS) entry which is preliminary data.</text>
</comment>
<evidence type="ECO:0000256" key="1">
    <source>
        <dbReference type="PROSITE-ProRule" id="PRU00339"/>
    </source>
</evidence>
<proteinExistence type="predicted"/>
<dbReference type="SMART" id="SM00028">
    <property type="entry name" value="TPR"/>
    <property type="match status" value="1"/>
</dbReference>
<name>T2J5W2_CROWT</name>
<reference evidence="2 3" key="2">
    <citation type="submission" date="2013-09" db="EMBL/GenBank/DDBJ databases">
        <title>Whole genome comparison of six Crocosphaera watsonii strains with differing phenotypes.</title>
        <authorList>
            <person name="Bench S.R."/>
            <person name="Heller P."/>
            <person name="Frank I."/>
            <person name="Arciniega M."/>
            <person name="Shilova I.N."/>
            <person name="Zehr J.P."/>
        </authorList>
    </citation>
    <scope>NUCLEOTIDE SEQUENCE [LARGE SCALE GENOMIC DNA]</scope>
    <source>
        <strain evidence="2 3">WH 0401</strain>
    </source>
</reference>
<gene>
    <name evidence="2" type="ORF">CWATWH0401_2612</name>
</gene>
<feature type="repeat" description="TPR" evidence="1">
    <location>
        <begin position="54"/>
        <end position="87"/>
    </location>
</feature>
<dbReference type="Proteomes" id="UP000018198">
    <property type="component" value="Unassembled WGS sequence"/>
</dbReference>
<evidence type="ECO:0000313" key="2">
    <source>
        <dbReference type="EMBL" id="CCQ60394.1"/>
    </source>
</evidence>
<dbReference type="SUPFAM" id="SSF48452">
    <property type="entry name" value="TPR-like"/>
    <property type="match status" value="1"/>
</dbReference>
<protein>
    <submittedName>
        <fullName evidence="2">Uncharacterized protein</fullName>
    </submittedName>
</protein>
<dbReference type="InterPro" id="IPR011990">
    <property type="entry name" value="TPR-like_helical_dom_sf"/>
</dbReference>
<dbReference type="AlphaFoldDB" id="T2J5W2"/>